<sequence>MLHVSQEGYAGWERCCILTGRVRNMGKMLHVLQEE</sequence>
<name>J8HLT2_BACCE</name>
<gene>
    <name evidence="1" type="ORF">IIG_05163</name>
</gene>
<dbReference type="HOGENOM" id="CLU_3369657_0_0_9"/>
<organism evidence="1 2">
    <name type="scientific">Bacillus cereus VD048</name>
    <dbReference type="NCBI Taxonomy" id="1053226"/>
    <lineage>
        <taxon>Bacteria</taxon>
        <taxon>Bacillati</taxon>
        <taxon>Bacillota</taxon>
        <taxon>Bacilli</taxon>
        <taxon>Bacillales</taxon>
        <taxon>Bacillaceae</taxon>
        <taxon>Bacillus</taxon>
        <taxon>Bacillus cereus group</taxon>
    </lineage>
</organism>
<reference evidence="1 2" key="1">
    <citation type="submission" date="2012-04" db="EMBL/GenBank/DDBJ databases">
        <title>The Genome Sequence of Bacillus cereus VD048.</title>
        <authorList>
            <consortium name="The Broad Institute Genome Sequencing Platform"/>
            <consortium name="The Broad Institute Genome Sequencing Center for Infectious Disease"/>
            <person name="Feldgarden M."/>
            <person name="Van der Auwera G.A."/>
            <person name="Mahillon J."/>
            <person name="Duprez V."/>
            <person name="Timmery S."/>
            <person name="Mattelet C."/>
            <person name="Dierick K."/>
            <person name="Sun M."/>
            <person name="Yu Z."/>
            <person name="Zhu L."/>
            <person name="Hu X."/>
            <person name="Shank E.B."/>
            <person name="Swiecicka I."/>
            <person name="Hansen B.M."/>
            <person name="Andrup L."/>
            <person name="Young S.K."/>
            <person name="Zeng Q."/>
            <person name="Gargeya S."/>
            <person name="Fitzgerald M."/>
            <person name="Haas B."/>
            <person name="Abouelleil A."/>
            <person name="Alvarado L."/>
            <person name="Arachchi H.M."/>
            <person name="Berlin A."/>
            <person name="Chapman S.B."/>
            <person name="Goldberg J."/>
            <person name="Griggs A."/>
            <person name="Gujja S."/>
            <person name="Hansen M."/>
            <person name="Howarth C."/>
            <person name="Imamovic A."/>
            <person name="Larimer J."/>
            <person name="McCowen C."/>
            <person name="Montmayeur A."/>
            <person name="Murphy C."/>
            <person name="Neiman D."/>
            <person name="Pearson M."/>
            <person name="Priest M."/>
            <person name="Roberts A."/>
            <person name="Saif S."/>
            <person name="Shea T."/>
            <person name="Sisk P."/>
            <person name="Sykes S."/>
            <person name="Wortman J."/>
            <person name="Nusbaum C."/>
            <person name="Birren B."/>
        </authorList>
    </citation>
    <scope>NUCLEOTIDE SEQUENCE [LARGE SCALE GENOMIC DNA]</scope>
    <source>
        <strain evidence="1 2">VD048</strain>
    </source>
</reference>
<evidence type="ECO:0000313" key="1">
    <source>
        <dbReference type="EMBL" id="EJR26840.1"/>
    </source>
</evidence>
<feature type="non-terminal residue" evidence="1">
    <location>
        <position position="35"/>
    </location>
</feature>
<accession>J8HLT2</accession>
<dbReference type="EMBL" id="AHEU01000044">
    <property type="protein sequence ID" value="EJR26840.1"/>
    <property type="molecule type" value="Genomic_DNA"/>
</dbReference>
<protein>
    <submittedName>
        <fullName evidence="1">Uncharacterized protein</fullName>
    </submittedName>
</protein>
<dbReference type="AlphaFoldDB" id="J8HLT2"/>
<dbReference type="Proteomes" id="UP000006960">
    <property type="component" value="Unassembled WGS sequence"/>
</dbReference>
<comment type="caution">
    <text evidence="1">The sequence shown here is derived from an EMBL/GenBank/DDBJ whole genome shotgun (WGS) entry which is preliminary data.</text>
</comment>
<proteinExistence type="predicted"/>
<evidence type="ECO:0000313" key="2">
    <source>
        <dbReference type="Proteomes" id="UP000006960"/>
    </source>
</evidence>